<organism evidence="8 9">
    <name type="scientific">Solanum verrucosum</name>
    <dbReference type="NCBI Taxonomy" id="315347"/>
    <lineage>
        <taxon>Eukaryota</taxon>
        <taxon>Viridiplantae</taxon>
        <taxon>Streptophyta</taxon>
        <taxon>Embryophyta</taxon>
        <taxon>Tracheophyta</taxon>
        <taxon>Spermatophyta</taxon>
        <taxon>Magnoliopsida</taxon>
        <taxon>eudicotyledons</taxon>
        <taxon>Gunneridae</taxon>
        <taxon>Pentapetalae</taxon>
        <taxon>asterids</taxon>
        <taxon>lamiids</taxon>
        <taxon>Solanales</taxon>
        <taxon>Solanaceae</taxon>
        <taxon>Solanoideae</taxon>
        <taxon>Solaneae</taxon>
        <taxon>Solanum</taxon>
    </lineage>
</organism>
<evidence type="ECO:0000256" key="2">
    <source>
        <dbReference type="ARBA" id="ARBA00022695"/>
    </source>
</evidence>
<dbReference type="GO" id="GO:0004519">
    <property type="term" value="F:endonuclease activity"/>
    <property type="evidence" value="ECO:0007669"/>
    <property type="project" value="UniProtKB-KW"/>
</dbReference>
<keyword evidence="9" id="KW-1185">Reference proteome</keyword>
<dbReference type="Pfam" id="PF17917">
    <property type="entry name" value="RT_RNaseH"/>
    <property type="match status" value="1"/>
</dbReference>
<accession>A0AAF0QD73</accession>
<dbReference type="GO" id="GO:0016787">
    <property type="term" value="F:hydrolase activity"/>
    <property type="evidence" value="ECO:0007669"/>
    <property type="project" value="UniProtKB-KW"/>
</dbReference>
<feature type="domain" description="Reverse transcriptase RNase H-like" evidence="7">
    <location>
        <begin position="17"/>
        <end position="51"/>
    </location>
</feature>
<dbReference type="EMBL" id="CP133614">
    <property type="protein sequence ID" value="WMV18341.1"/>
    <property type="molecule type" value="Genomic_DNA"/>
</dbReference>
<name>A0AAF0QD73_SOLVR</name>
<sequence length="108" mass="12293">MICVELLYYCISYNKIDSTKYFTIYCNASGVGLGGVLMQKGKETDGLIAFIKALSFLVEQIRDHQFDDKKLCLIRGFVMIWEVKEVSLDSDDILRISGRIYVPKVGEL</sequence>
<dbReference type="GO" id="GO:0003964">
    <property type="term" value="F:RNA-directed DNA polymerase activity"/>
    <property type="evidence" value="ECO:0007669"/>
    <property type="project" value="UniProtKB-KW"/>
</dbReference>
<evidence type="ECO:0000256" key="5">
    <source>
        <dbReference type="ARBA" id="ARBA00022801"/>
    </source>
</evidence>
<dbReference type="InterPro" id="IPR041373">
    <property type="entry name" value="RT_RNaseH"/>
</dbReference>
<keyword evidence="3" id="KW-0540">Nuclease</keyword>
<keyword evidence="6" id="KW-0695">RNA-directed DNA polymerase</keyword>
<keyword evidence="1" id="KW-0808">Transferase</keyword>
<evidence type="ECO:0000256" key="6">
    <source>
        <dbReference type="ARBA" id="ARBA00022918"/>
    </source>
</evidence>
<evidence type="ECO:0000256" key="1">
    <source>
        <dbReference type="ARBA" id="ARBA00022679"/>
    </source>
</evidence>
<evidence type="ECO:0000256" key="4">
    <source>
        <dbReference type="ARBA" id="ARBA00022759"/>
    </source>
</evidence>
<evidence type="ECO:0000313" key="8">
    <source>
        <dbReference type="EMBL" id="WMV18341.1"/>
    </source>
</evidence>
<gene>
    <name evidence="8" type="ORF">MTR67_011726</name>
</gene>
<evidence type="ECO:0000313" key="9">
    <source>
        <dbReference type="Proteomes" id="UP001234989"/>
    </source>
</evidence>
<dbReference type="AlphaFoldDB" id="A0AAF0QD73"/>
<keyword evidence="2" id="KW-0548">Nucleotidyltransferase</keyword>
<proteinExistence type="predicted"/>
<protein>
    <recommendedName>
        <fullName evidence="7">Reverse transcriptase RNase H-like domain-containing protein</fullName>
    </recommendedName>
</protein>
<feature type="non-terminal residue" evidence="8">
    <location>
        <position position="108"/>
    </location>
</feature>
<keyword evidence="5" id="KW-0378">Hydrolase</keyword>
<evidence type="ECO:0000256" key="3">
    <source>
        <dbReference type="ARBA" id="ARBA00022722"/>
    </source>
</evidence>
<dbReference type="Proteomes" id="UP001234989">
    <property type="component" value="Chromosome 3"/>
</dbReference>
<reference evidence="8" key="1">
    <citation type="submission" date="2023-08" db="EMBL/GenBank/DDBJ databases">
        <title>A de novo genome assembly of Solanum verrucosum Schlechtendal, a Mexican diploid species geographically isolated from the other diploid A-genome species in potato relatives.</title>
        <authorList>
            <person name="Hosaka K."/>
        </authorList>
    </citation>
    <scope>NUCLEOTIDE SEQUENCE</scope>
    <source>
        <tissue evidence="8">Young leaves</tissue>
    </source>
</reference>
<keyword evidence="4" id="KW-0255">Endonuclease</keyword>
<evidence type="ECO:0000259" key="7">
    <source>
        <dbReference type="Pfam" id="PF17917"/>
    </source>
</evidence>